<feature type="domain" description="CCHC-type" evidence="3">
    <location>
        <begin position="119"/>
        <end position="133"/>
    </location>
</feature>
<dbReference type="InterPro" id="IPR036875">
    <property type="entry name" value="Znf_CCHC_sf"/>
</dbReference>
<dbReference type="Proteomes" id="UP000828390">
    <property type="component" value="Unassembled WGS sequence"/>
</dbReference>
<keyword evidence="5" id="KW-1185">Reference proteome</keyword>
<dbReference type="EMBL" id="JAIWYP010000002">
    <property type="protein sequence ID" value="KAH3872783.1"/>
    <property type="molecule type" value="Genomic_DNA"/>
</dbReference>
<dbReference type="Pfam" id="PF00098">
    <property type="entry name" value="zf-CCHC"/>
    <property type="match status" value="1"/>
</dbReference>
<dbReference type="InterPro" id="IPR001878">
    <property type="entry name" value="Znf_CCHC"/>
</dbReference>
<dbReference type="SUPFAM" id="SSF57756">
    <property type="entry name" value="Retrovirus zinc finger-like domains"/>
    <property type="match status" value="1"/>
</dbReference>
<evidence type="ECO:0000259" key="3">
    <source>
        <dbReference type="PROSITE" id="PS50158"/>
    </source>
</evidence>
<feature type="region of interest" description="Disordered" evidence="2">
    <location>
        <begin position="67"/>
        <end position="92"/>
    </location>
</feature>
<reference evidence="4" key="1">
    <citation type="journal article" date="2019" name="bioRxiv">
        <title>The Genome of the Zebra Mussel, Dreissena polymorpha: A Resource for Invasive Species Research.</title>
        <authorList>
            <person name="McCartney M.A."/>
            <person name="Auch B."/>
            <person name="Kono T."/>
            <person name="Mallez S."/>
            <person name="Zhang Y."/>
            <person name="Obille A."/>
            <person name="Becker A."/>
            <person name="Abrahante J.E."/>
            <person name="Garbe J."/>
            <person name="Badalamenti J.P."/>
            <person name="Herman A."/>
            <person name="Mangelson H."/>
            <person name="Liachko I."/>
            <person name="Sullivan S."/>
            <person name="Sone E.D."/>
            <person name="Koren S."/>
            <person name="Silverstein K.A.T."/>
            <person name="Beckman K.B."/>
            <person name="Gohl D.M."/>
        </authorList>
    </citation>
    <scope>NUCLEOTIDE SEQUENCE</scope>
    <source>
        <strain evidence="4">Duluth1</strain>
        <tissue evidence="4">Whole animal</tissue>
    </source>
</reference>
<accession>A0A9D4M9X9</accession>
<protein>
    <recommendedName>
        <fullName evidence="3">CCHC-type domain-containing protein</fullName>
    </recommendedName>
</protein>
<gene>
    <name evidence="4" type="ORF">DPMN_036006</name>
</gene>
<reference evidence="4" key="2">
    <citation type="submission" date="2020-11" db="EMBL/GenBank/DDBJ databases">
        <authorList>
            <person name="McCartney M.A."/>
            <person name="Auch B."/>
            <person name="Kono T."/>
            <person name="Mallez S."/>
            <person name="Becker A."/>
            <person name="Gohl D.M."/>
            <person name="Silverstein K.A.T."/>
            <person name="Koren S."/>
            <person name="Bechman K.B."/>
            <person name="Herman A."/>
            <person name="Abrahante J.E."/>
            <person name="Garbe J."/>
        </authorList>
    </citation>
    <scope>NUCLEOTIDE SEQUENCE</scope>
    <source>
        <strain evidence="4">Duluth1</strain>
        <tissue evidence="4">Whole animal</tissue>
    </source>
</reference>
<keyword evidence="1" id="KW-0862">Zinc</keyword>
<keyword evidence="1" id="KW-0479">Metal-binding</keyword>
<dbReference type="GO" id="GO:0008270">
    <property type="term" value="F:zinc ion binding"/>
    <property type="evidence" value="ECO:0007669"/>
    <property type="project" value="UniProtKB-KW"/>
</dbReference>
<dbReference type="GO" id="GO:0003676">
    <property type="term" value="F:nucleic acid binding"/>
    <property type="evidence" value="ECO:0007669"/>
    <property type="project" value="InterPro"/>
</dbReference>
<evidence type="ECO:0000313" key="4">
    <source>
        <dbReference type="EMBL" id="KAH3872783.1"/>
    </source>
</evidence>
<keyword evidence="1" id="KW-0863">Zinc-finger</keyword>
<name>A0A9D4M9X9_DREPO</name>
<evidence type="ECO:0000313" key="5">
    <source>
        <dbReference type="Proteomes" id="UP000828390"/>
    </source>
</evidence>
<evidence type="ECO:0000256" key="1">
    <source>
        <dbReference type="PROSITE-ProRule" id="PRU00047"/>
    </source>
</evidence>
<organism evidence="4 5">
    <name type="scientific">Dreissena polymorpha</name>
    <name type="common">Zebra mussel</name>
    <name type="synonym">Mytilus polymorpha</name>
    <dbReference type="NCBI Taxonomy" id="45954"/>
    <lineage>
        <taxon>Eukaryota</taxon>
        <taxon>Metazoa</taxon>
        <taxon>Spiralia</taxon>
        <taxon>Lophotrochozoa</taxon>
        <taxon>Mollusca</taxon>
        <taxon>Bivalvia</taxon>
        <taxon>Autobranchia</taxon>
        <taxon>Heteroconchia</taxon>
        <taxon>Euheterodonta</taxon>
        <taxon>Imparidentia</taxon>
        <taxon>Neoheterodontei</taxon>
        <taxon>Myida</taxon>
        <taxon>Dreissenoidea</taxon>
        <taxon>Dreissenidae</taxon>
        <taxon>Dreissena</taxon>
    </lineage>
</organism>
<dbReference type="AlphaFoldDB" id="A0A9D4M9X9"/>
<comment type="caution">
    <text evidence="4">The sequence shown here is derived from an EMBL/GenBank/DDBJ whole genome shotgun (WGS) entry which is preliminary data.</text>
</comment>
<evidence type="ECO:0000256" key="2">
    <source>
        <dbReference type="SAM" id="MobiDB-lite"/>
    </source>
</evidence>
<proteinExistence type="predicted"/>
<dbReference type="SMART" id="SM00343">
    <property type="entry name" value="ZnF_C2HC"/>
    <property type="match status" value="2"/>
</dbReference>
<dbReference type="Gene3D" id="4.10.60.10">
    <property type="entry name" value="Zinc finger, CCHC-type"/>
    <property type="match status" value="1"/>
</dbReference>
<sequence length="158" mass="18318">MSIYQCDKIENYDEFKRELRKIETELKEPVKEQKSCKAAVNITPEANNDLSEMKTLLLQLNERIEQLEKEKGNPRNTNHSRYPLGSRGNYRGRLSTANRGRGTYMPSRPTAGTSFQGTCYICNQTGHTMRTCPMNKDSEVICYKFNQKGHWQLNCPKF</sequence>
<dbReference type="PROSITE" id="PS50158">
    <property type="entry name" value="ZF_CCHC"/>
    <property type="match status" value="1"/>
</dbReference>